<feature type="compositionally biased region" description="Polar residues" evidence="1">
    <location>
        <begin position="94"/>
        <end position="110"/>
    </location>
</feature>
<evidence type="ECO:0000313" key="3">
    <source>
        <dbReference type="EMBL" id="KAK7683188.1"/>
    </source>
</evidence>
<feature type="domain" description="R3H" evidence="2">
    <location>
        <begin position="2"/>
        <end position="55"/>
    </location>
</feature>
<dbReference type="Gene3D" id="3.30.1370.50">
    <property type="entry name" value="R3H-like domain"/>
    <property type="match status" value="1"/>
</dbReference>
<feature type="compositionally biased region" description="Low complexity" evidence="1">
    <location>
        <begin position="65"/>
        <end position="81"/>
    </location>
</feature>
<gene>
    <name evidence="3" type="ORF">QCA50_013861</name>
</gene>
<feature type="compositionally biased region" description="Polar residues" evidence="1">
    <location>
        <begin position="122"/>
        <end position="138"/>
    </location>
</feature>
<dbReference type="Proteomes" id="UP001385951">
    <property type="component" value="Unassembled WGS sequence"/>
</dbReference>
<protein>
    <recommendedName>
        <fullName evidence="2">R3H domain-containing protein</fullName>
    </recommendedName>
</protein>
<dbReference type="GO" id="GO:0003676">
    <property type="term" value="F:nucleic acid binding"/>
    <property type="evidence" value="ECO:0007669"/>
    <property type="project" value="InterPro"/>
</dbReference>
<evidence type="ECO:0000256" key="1">
    <source>
        <dbReference type="SAM" id="MobiDB-lite"/>
    </source>
</evidence>
<evidence type="ECO:0000259" key="2">
    <source>
        <dbReference type="Pfam" id="PF01424"/>
    </source>
</evidence>
<name>A0AAW0FQ64_9APHY</name>
<sequence>MVEKSFSDFVSSAKKSQILPHMPESRRKFVHDLATVYRMDTQMVDQEPYRSVQLIRRIDSRVPSPLLSTTASSASTSTTSSGLGRLTDLRAPAPSQSIKPTTSGASAWTRSTPSGSTPGSSAQTKTRGWTSVVNQRSTPKPDANPTACQPLRQPLALAPLLLLFSLLRAKSQKTFPDDWEDDT</sequence>
<dbReference type="SUPFAM" id="SSF82708">
    <property type="entry name" value="R3H domain"/>
    <property type="match status" value="1"/>
</dbReference>
<dbReference type="AlphaFoldDB" id="A0AAW0FQ64"/>
<dbReference type="InterPro" id="IPR001374">
    <property type="entry name" value="R3H_dom"/>
</dbReference>
<feature type="region of interest" description="Disordered" evidence="1">
    <location>
        <begin position="65"/>
        <end position="150"/>
    </location>
</feature>
<proteinExistence type="predicted"/>
<dbReference type="CDD" id="cd02325">
    <property type="entry name" value="R3H"/>
    <property type="match status" value="1"/>
</dbReference>
<keyword evidence="4" id="KW-1185">Reference proteome</keyword>
<dbReference type="Pfam" id="PF01424">
    <property type="entry name" value="R3H"/>
    <property type="match status" value="1"/>
</dbReference>
<accession>A0AAW0FQ64</accession>
<organism evidence="3 4">
    <name type="scientific">Cerrena zonata</name>
    <dbReference type="NCBI Taxonomy" id="2478898"/>
    <lineage>
        <taxon>Eukaryota</taxon>
        <taxon>Fungi</taxon>
        <taxon>Dikarya</taxon>
        <taxon>Basidiomycota</taxon>
        <taxon>Agaricomycotina</taxon>
        <taxon>Agaricomycetes</taxon>
        <taxon>Polyporales</taxon>
        <taxon>Cerrenaceae</taxon>
        <taxon>Cerrena</taxon>
    </lineage>
</organism>
<comment type="caution">
    <text evidence="3">The sequence shown here is derived from an EMBL/GenBank/DDBJ whole genome shotgun (WGS) entry which is preliminary data.</text>
</comment>
<evidence type="ECO:0000313" key="4">
    <source>
        <dbReference type="Proteomes" id="UP001385951"/>
    </source>
</evidence>
<dbReference type="InterPro" id="IPR036867">
    <property type="entry name" value="R3H_dom_sf"/>
</dbReference>
<feature type="compositionally biased region" description="Low complexity" evidence="1">
    <location>
        <begin position="111"/>
        <end position="121"/>
    </location>
</feature>
<dbReference type="EMBL" id="JASBNA010000032">
    <property type="protein sequence ID" value="KAK7683188.1"/>
    <property type="molecule type" value="Genomic_DNA"/>
</dbReference>
<reference evidence="3 4" key="1">
    <citation type="submission" date="2022-09" db="EMBL/GenBank/DDBJ databases">
        <authorList>
            <person name="Palmer J.M."/>
        </authorList>
    </citation>
    <scope>NUCLEOTIDE SEQUENCE [LARGE SCALE GENOMIC DNA]</scope>
    <source>
        <strain evidence="3 4">DSM 7382</strain>
    </source>
</reference>